<evidence type="ECO:0000256" key="2">
    <source>
        <dbReference type="ARBA" id="ARBA00005879"/>
    </source>
</evidence>
<keyword evidence="5 8" id="KW-0808">Transferase</keyword>
<dbReference type="UniPathway" id="UPA00148"/>
<reference evidence="10 11" key="1">
    <citation type="submission" date="2017-05" db="EMBL/GenBank/DDBJ databases">
        <title>Butyricicoccus porcorum sp. nov. a butyrate-producing bacterium from the swine intestinal tract.</title>
        <authorList>
            <person name="Trachsel J."/>
            <person name="Humphrey S."/>
            <person name="Allen H.K."/>
        </authorList>
    </citation>
    <scope>NUCLEOTIDE SEQUENCE [LARGE SCALE GENOMIC DNA]</scope>
    <source>
        <strain evidence="10">BB10</strain>
    </source>
</reference>
<evidence type="ECO:0000259" key="9">
    <source>
        <dbReference type="Pfam" id="PF00590"/>
    </source>
</evidence>
<dbReference type="NCBIfam" id="TIGR01467">
    <property type="entry name" value="cobI_cbiL"/>
    <property type="match status" value="1"/>
</dbReference>
<dbReference type="Proteomes" id="UP000194903">
    <property type="component" value="Unassembled WGS sequence"/>
</dbReference>
<dbReference type="Gene3D" id="3.40.1010.10">
    <property type="entry name" value="Cobalt-precorrin-4 Transmethylase, Domain 1"/>
    <property type="match status" value="1"/>
</dbReference>
<evidence type="ECO:0000313" key="10">
    <source>
        <dbReference type="EMBL" id="OUM20072.1"/>
    </source>
</evidence>
<evidence type="ECO:0000256" key="7">
    <source>
        <dbReference type="PIRNR" id="PIRNR036427"/>
    </source>
</evidence>
<dbReference type="InterPro" id="IPR003043">
    <property type="entry name" value="Uropor_MeTrfase_CS"/>
</dbReference>
<dbReference type="Gene3D" id="3.30.950.10">
    <property type="entry name" value="Methyltransferase, Cobalt-precorrin-4 Transmethylase, Domain 2"/>
    <property type="match status" value="1"/>
</dbReference>
<dbReference type="InterPro" id="IPR014777">
    <property type="entry name" value="4pyrrole_Mease_sub1"/>
</dbReference>
<dbReference type="SUPFAM" id="SSF53790">
    <property type="entry name" value="Tetrapyrrole methylase"/>
    <property type="match status" value="1"/>
</dbReference>
<comment type="pathway">
    <text evidence="1">Cofactor biosynthesis; adenosylcobalamin biosynthesis.</text>
</comment>
<dbReference type="PROSITE" id="PS00840">
    <property type="entry name" value="SUMT_2"/>
    <property type="match status" value="1"/>
</dbReference>
<evidence type="ECO:0000256" key="6">
    <source>
        <dbReference type="ARBA" id="ARBA00022691"/>
    </source>
</evidence>
<keyword evidence="6" id="KW-0949">S-adenosyl-L-methionine</keyword>
<dbReference type="GO" id="GO:0009236">
    <property type="term" value="P:cobalamin biosynthetic process"/>
    <property type="evidence" value="ECO:0007669"/>
    <property type="project" value="UniProtKB-UniRule"/>
</dbReference>
<comment type="similarity">
    <text evidence="2 7 8">Belongs to the precorrin methyltransferase family.</text>
</comment>
<dbReference type="InterPro" id="IPR014776">
    <property type="entry name" value="4pyrrole_Mease_sub2"/>
</dbReference>
<protein>
    <submittedName>
        <fullName evidence="10">Precorrin-2 C(20)-methyltransferase</fullName>
    </submittedName>
</protein>
<organism evidence="10 11">
    <name type="scientific">Butyricicoccus porcorum</name>
    <dbReference type="NCBI Taxonomy" id="1945634"/>
    <lineage>
        <taxon>Bacteria</taxon>
        <taxon>Bacillati</taxon>
        <taxon>Bacillota</taxon>
        <taxon>Clostridia</taxon>
        <taxon>Eubacteriales</taxon>
        <taxon>Butyricicoccaceae</taxon>
        <taxon>Butyricicoccus</taxon>
    </lineage>
</organism>
<accession>A0A252F2W0</accession>
<name>A0A252F2W0_9FIRM</name>
<proteinExistence type="inferred from homology"/>
<keyword evidence="11" id="KW-1185">Reference proteome</keyword>
<evidence type="ECO:0000256" key="5">
    <source>
        <dbReference type="ARBA" id="ARBA00022679"/>
    </source>
</evidence>
<dbReference type="InterPro" id="IPR006364">
    <property type="entry name" value="CobI/CbiL/CobIJ_dom"/>
</dbReference>
<dbReference type="AlphaFoldDB" id="A0A252F2W0"/>
<dbReference type="GO" id="GO:0032259">
    <property type="term" value="P:methylation"/>
    <property type="evidence" value="ECO:0007669"/>
    <property type="project" value="UniProtKB-KW"/>
</dbReference>
<dbReference type="EMBL" id="NHOC01000008">
    <property type="protein sequence ID" value="OUM20072.1"/>
    <property type="molecule type" value="Genomic_DNA"/>
</dbReference>
<dbReference type="InterPro" id="IPR035996">
    <property type="entry name" value="4pyrrol_Methylase_sf"/>
</dbReference>
<evidence type="ECO:0000256" key="1">
    <source>
        <dbReference type="ARBA" id="ARBA00004953"/>
    </source>
</evidence>
<dbReference type="PIRSF" id="PIRSF036427">
    <property type="entry name" value="Precrrn-2_mtase"/>
    <property type="match status" value="1"/>
</dbReference>
<keyword evidence="3" id="KW-0169">Cobalamin biosynthesis</keyword>
<dbReference type="Pfam" id="PF00590">
    <property type="entry name" value="TP_methylase"/>
    <property type="match status" value="1"/>
</dbReference>
<dbReference type="PANTHER" id="PTHR43467:SF2">
    <property type="entry name" value="COBALT-PRECORRIN-2 C(20)-METHYLTRANSFERASE"/>
    <property type="match status" value="1"/>
</dbReference>
<dbReference type="InterPro" id="IPR012382">
    <property type="entry name" value="CobI/CbiL"/>
</dbReference>
<dbReference type="RefSeq" id="WP_087020831.1">
    <property type="nucleotide sequence ID" value="NZ_CP178353.1"/>
</dbReference>
<evidence type="ECO:0000256" key="8">
    <source>
        <dbReference type="RuleBase" id="RU003960"/>
    </source>
</evidence>
<comment type="caution">
    <text evidence="10">The sequence shown here is derived from an EMBL/GenBank/DDBJ whole genome shotgun (WGS) entry which is preliminary data.</text>
</comment>
<gene>
    <name evidence="10" type="ORF">CBW42_10050</name>
</gene>
<keyword evidence="4 8" id="KW-0489">Methyltransferase</keyword>
<dbReference type="GO" id="GO:0030788">
    <property type="term" value="F:precorrin-2 C20-methyltransferase activity"/>
    <property type="evidence" value="ECO:0007669"/>
    <property type="project" value="InterPro"/>
</dbReference>
<evidence type="ECO:0000313" key="11">
    <source>
        <dbReference type="Proteomes" id="UP000194903"/>
    </source>
</evidence>
<evidence type="ECO:0000256" key="4">
    <source>
        <dbReference type="ARBA" id="ARBA00022603"/>
    </source>
</evidence>
<dbReference type="OrthoDB" id="9804789at2"/>
<feature type="domain" description="Tetrapyrrole methylase" evidence="9">
    <location>
        <begin position="6"/>
        <end position="203"/>
    </location>
</feature>
<evidence type="ECO:0000256" key="3">
    <source>
        <dbReference type="ARBA" id="ARBA00022573"/>
    </source>
</evidence>
<dbReference type="CDD" id="cd11645">
    <property type="entry name" value="Precorrin_2_C20_MT"/>
    <property type="match status" value="1"/>
</dbReference>
<sequence>MKQGVLYGVGVGPGDPELMTVKAVRIIREADVVAVPDGQTAQNIAADYLEGKEILPCSMPMLRDKALLAQKHDEAAERICALLEQGKTVAFLTLGDPSVYSTYMYVHRRVLARGYEAQLVPGVPSFCAVAARLGDSLCEGAEPLMIVPASYRNADACLDFPGNKVFMKAGRSMGDLRDKLRARGDSAQMVENCGMQNERVFRSLDEIDPDAGYFSVVLVRHGKDKQI</sequence>
<dbReference type="InterPro" id="IPR000878">
    <property type="entry name" value="4pyrrol_Mease"/>
</dbReference>
<dbReference type="PANTHER" id="PTHR43467">
    <property type="entry name" value="COBALT-PRECORRIN-2 C(20)-METHYLTRANSFERASE"/>
    <property type="match status" value="1"/>
</dbReference>